<organism evidence="3 4">
    <name type="scientific">Streptomyces eurocidicus</name>
    <name type="common">Streptoverticillium eurocidicus</name>
    <dbReference type="NCBI Taxonomy" id="66423"/>
    <lineage>
        <taxon>Bacteria</taxon>
        <taxon>Bacillati</taxon>
        <taxon>Actinomycetota</taxon>
        <taxon>Actinomycetes</taxon>
        <taxon>Kitasatosporales</taxon>
        <taxon>Streptomycetaceae</taxon>
        <taxon>Streptomyces</taxon>
    </lineage>
</organism>
<evidence type="ECO:0000313" key="5">
    <source>
        <dbReference type="Proteomes" id="UP000528608"/>
    </source>
</evidence>
<name>A0A2N8NTA6_STREU</name>
<protein>
    <submittedName>
        <fullName evidence="3">Uncharacterized protein</fullName>
    </submittedName>
</protein>
<feature type="region of interest" description="Disordered" evidence="1">
    <location>
        <begin position="1"/>
        <end position="73"/>
    </location>
</feature>
<evidence type="ECO:0000313" key="2">
    <source>
        <dbReference type="EMBL" id="MBB5123124.1"/>
    </source>
</evidence>
<gene>
    <name evidence="3" type="ORF">AF335_19605</name>
    <name evidence="2" type="ORF">FHS36_006603</name>
</gene>
<dbReference type="Proteomes" id="UP000528608">
    <property type="component" value="Unassembled WGS sequence"/>
</dbReference>
<keyword evidence="4" id="KW-1185">Reference proteome</keyword>
<dbReference type="EMBL" id="LGUI01000006">
    <property type="protein sequence ID" value="PNE31987.1"/>
    <property type="molecule type" value="Genomic_DNA"/>
</dbReference>
<evidence type="ECO:0000313" key="3">
    <source>
        <dbReference type="EMBL" id="PNE31987.1"/>
    </source>
</evidence>
<reference evidence="2 5" key="3">
    <citation type="submission" date="2020-08" db="EMBL/GenBank/DDBJ databases">
        <title>Genomic Encyclopedia of Type Strains, Phase III (KMG-III): the genomes of soil and plant-associated and newly described type strains.</title>
        <authorList>
            <person name="Whitman W."/>
        </authorList>
    </citation>
    <scope>NUCLEOTIDE SEQUENCE [LARGE SCALE GENOMIC DNA]</scope>
    <source>
        <strain evidence="2 5">CECT 3259</strain>
    </source>
</reference>
<dbReference type="EMBL" id="JACHJF010000043">
    <property type="protein sequence ID" value="MBB5123124.1"/>
    <property type="molecule type" value="Genomic_DNA"/>
</dbReference>
<dbReference type="Proteomes" id="UP000235945">
    <property type="component" value="Unassembled WGS sequence"/>
</dbReference>
<proteinExistence type="predicted"/>
<reference evidence="3" key="2">
    <citation type="submission" date="2015-07" db="EMBL/GenBank/DDBJ databases">
        <authorList>
            <person name="Noorani M."/>
        </authorList>
    </citation>
    <scope>NUCLEOTIDE SEQUENCE [LARGE SCALE GENOMIC DNA]</scope>
    <source>
        <strain evidence="3">ATCC 27428</strain>
    </source>
</reference>
<comment type="caution">
    <text evidence="3">The sequence shown here is derived from an EMBL/GenBank/DDBJ whole genome shotgun (WGS) entry which is preliminary data.</text>
</comment>
<feature type="compositionally biased region" description="Basic and acidic residues" evidence="1">
    <location>
        <begin position="37"/>
        <end position="47"/>
    </location>
</feature>
<dbReference type="RefSeq" id="WP_102919774.1">
    <property type="nucleotide sequence ID" value="NZ_JACHJF010000043.1"/>
</dbReference>
<evidence type="ECO:0000313" key="4">
    <source>
        <dbReference type="Proteomes" id="UP000235945"/>
    </source>
</evidence>
<sequence>MGRSAVGSGREVAITGAGRRLPGGFGSRTATEPVVTPRRELARELTREVPVMDAVDDPADRFPTPPGARTGGP</sequence>
<evidence type="ECO:0000256" key="1">
    <source>
        <dbReference type="SAM" id="MobiDB-lite"/>
    </source>
</evidence>
<dbReference type="AlphaFoldDB" id="A0A2N8NTA6"/>
<reference evidence="4" key="1">
    <citation type="submission" date="2015-07" db="EMBL/GenBank/DDBJ databases">
        <authorList>
            <person name="Graham D.E."/>
            <person name="Giannone R.J."/>
            <person name="Gulvik C.A."/>
            <person name="Hettich R.L."/>
            <person name="Klingeman D.M."/>
            <person name="Mahan K.M."/>
            <person name="Parry R.J."/>
            <person name="Spain J.C."/>
        </authorList>
    </citation>
    <scope>NUCLEOTIDE SEQUENCE [LARGE SCALE GENOMIC DNA]</scope>
    <source>
        <strain evidence="4">ATCC 27428</strain>
    </source>
</reference>
<accession>A0A2N8NTA6</accession>